<evidence type="ECO:0000259" key="5">
    <source>
        <dbReference type="PROSITE" id="PS51078"/>
    </source>
</evidence>
<keyword evidence="1" id="KW-0805">Transcription regulation</keyword>
<dbReference type="InterPro" id="IPR036388">
    <property type="entry name" value="WH-like_DNA-bd_sf"/>
</dbReference>
<feature type="domain" description="IclR-ED" evidence="5">
    <location>
        <begin position="66"/>
        <end position="247"/>
    </location>
</feature>
<organism evidence="6 7">
    <name type="scientific">Caballeronia ptereochthonis</name>
    <dbReference type="NCBI Taxonomy" id="1777144"/>
    <lineage>
        <taxon>Bacteria</taxon>
        <taxon>Pseudomonadati</taxon>
        <taxon>Pseudomonadota</taxon>
        <taxon>Betaproteobacteria</taxon>
        <taxon>Burkholderiales</taxon>
        <taxon>Burkholderiaceae</taxon>
        <taxon>Caballeronia</taxon>
    </lineage>
</organism>
<evidence type="ECO:0000256" key="3">
    <source>
        <dbReference type="ARBA" id="ARBA00023163"/>
    </source>
</evidence>
<dbReference type="PANTHER" id="PTHR30136">
    <property type="entry name" value="HELIX-TURN-HELIX TRANSCRIPTIONAL REGULATOR, ICLR FAMILY"/>
    <property type="match status" value="1"/>
</dbReference>
<dbReference type="OrthoDB" id="9807558at2"/>
<protein>
    <submittedName>
        <fullName evidence="6">Transcriptional regulator</fullName>
    </submittedName>
</protein>
<keyword evidence="3" id="KW-0804">Transcription</keyword>
<dbReference type="InterPro" id="IPR005471">
    <property type="entry name" value="Tscrpt_reg_IclR_N"/>
</dbReference>
<keyword evidence="2" id="KW-0238">DNA-binding</keyword>
<dbReference type="GO" id="GO:0045892">
    <property type="term" value="P:negative regulation of DNA-templated transcription"/>
    <property type="evidence" value="ECO:0007669"/>
    <property type="project" value="TreeGrafter"/>
</dbReference>
<dbReference type="InterPro" id="IPR014757">
    <property type="entry name" value="Tscrpt_reg_IclR_C"/>
</dbReference>
<dbReference type="Pfam" id="PF01614">
    <property type="entry name" value="IclR_C"/>
    <property type="match status" value="1"/>
</dbReference>
<feature type="domain" description="HTH iclR-type" evidence="4">
    <location>
        <begin position="2"/>
        <end position="65"/>
    </location>
</feature>
<evidence type="ECO:0000313" key="7">
    <source>
        <dbReference type="Proteomes" id="UP000054978"/>
    </source>
</evidence>
<dbReference type="STRING" id="1777144.AWB83_02489"/>
<dbReference type="InterPro" id="IPR036390">
    <property type="entry name" value="WH_DNA-bd_sf"/>
</dbReference>
<evidence type="ECO:0000256" key="1">
    <source>
        <dbReference type="ARBA" id="ARBA00023015"/>
    </source>
</evidence>
<comment type="caution">
    <text evidence="6">The sequence shown here is derived from an EMBL/GenBank/DDBJ whole genome shotgun (WGS) entry which is preliminary data.</text>
</comment>
<dbReference type="Gene3D" id="1.10.10.10">
    <property type="entry name" value="Winged helix-like DNA-binding domain superfamily/Winged helix DNA-binding domain"/>
    <property type="match status" value="1"/>
</dbReference>
<evidence type="ECO:0000313" key="6">
    <source>
        <dbReference type="EMBL" id="SAK62395.1"/>
    </source>
</evidence>
<dbReference type="GO" id="GO:0003677">
    <property type="term" value="F:DNA binding"/>
    <property type="evidence" value="ECO:0007669"/>
    <property type="project" value="UniProtKB-KW"/>
</dbReference>
<dbReference type="Pfam" id="PF09339">
    <property type="entry name" value="HTH_IclR"/>
    <property type="match status" value="1"/>
</dbReference>
<dbReference type="InterPro" id="IPR029016">
    <property type="entry name" value="GAF-like_dom_sf"/>
</dbReference>
<dbReference type="Proteomes" id="UP000054978">
    <property type="component" value="Unassembled WGS sequence"/>
</dbReference>
<evidence type="ECO:0000256" key="2">
    <source>
        <dbReference type="ARBA" id="ARBA00023125"/>
    </source>
</evidence>
<dbReference type="GO" id="GO:0003700">
    <property type="term" value="F:DNA-binding transcription factor activity"/>
    <property type="evidence" value="ECO:0007669"/>
    <property type="project" value="TreeGrafter"/>
</dbReference>
<dbReference type="AlphaFoldDB" id="A0A158AX99"/>
<reference evidence="6" key="1">
    <citation type="submission" date="2016-01" db="EMBL/GenBank/DDBJ databases">
        <authorList>
            <person name="Peeters C."/>
        </authorList>
    </citation>
    <scope>NUCLEOTIDE SEQUENCE [LARGE SCALE GENOMIC DNA]</scope>
    <source>
        <strain evidence="6">LMG 29326</strain>
    </source>
</reference>
<dbReference type="EMBL" id="FCOB02000010">
    <property type="protein sequence ID" value="SAK62395.1"/>
    <property type="molecule type" value="Genomic_DNA"/>
</dbReference>
<dbReference type="SMART" id="SM00346">
    <property type="entry name" value="HTH_ICLR"/>
    <property type="match status" value="1"/>
</dbReference>
<dbReference type="PROSITE" id="PS51077">
    <property type="entry name" value="HTH_ICLR"/>
    <property type="match status" value="1"/>
</dbReference>
<dbReference type="PANTHER" id="PTHR30136:SF35">
    <property type="entry name" value="HTH-TYPE TRANSCRIPTIONAL REGULATOR RV1719"/>
    <property type="match status" value="1"/>
</dbReference>
<proteinExistence type="predicted"/>
<dbReference type="Gene3D" id="3.30.450.40">
    <property type="match status" value="1"/>
</dbReference>
<evidence type="ECO:0000259" key="4">
    <source>
        <dbReference type="PROSITE" id="PS51077"/>
    </source>
</evidence>
<dbReference type="SUPFAM" id="SSF46785">
    <property type="entry name" value="Winged helix' DNA-binding domain"/>
    <property type="match status" value="1"/>
</dbReference>
<accession>A0A158AX99</accession>
<dbReference type="PROSITE" id="PS51078">
    <property type="entry name" value="ICLR_ED"/>
    <property type="match status" value="1"/>
</dbReference>
<name>A0A158AX99_9BURK</name>
<keyword evidence="7" id="KW-1185">Reference proteome</keyword>
<dbReference type="InterPro" id="IPR050707">
    <property type="entry name" value="HTH_MetabolicPath_Reg"/>
</dbReference>
<gene>
    <name evidence="6" type="ORF">AWB83_02489</name>
</gene>
<dbReference type="SUPFAM" id="SSF55781">
    <property type="entry name" value="GAF domain-like"/>
    <property type="match status" value="1"/>
</dbReference>
<dbReference type="RefSeq" id="WP_087045709.1">
    <property type="nucleotide sequence ID" value="NZ_FCOB02000010.1"/>
</dbReference>
<sequence length="249" mass="26852">MDKTLLKGLMLLEALADQNGKPVTIPVLAEQVGLTKSNTHRTLQTLAHAGYATRDETTGNYRSTFKLFELGAKQMAQIDVRQFAAVHMRALVDLTQETVHLSILDGASVVYVDKIESAQPVRAYSVLGGHAPAYCVATGKILLAHQTQEFLARHLINLTAYTKATITDLQALKTELARAAANGYAINRGEWRDSVGGVAAPIFDAFGLPAAAIGISGPLERLSVKRMKELAPAVQNAALNISRAMGYRK</sequence>